<evidence type="ECO:0000256" key="2">
    <source>
        <dbReference type="ARBA" id="ARBA00022525"/>
    </source>
</evidence>
<dbReference type="STRING" id="394193.SAMN04489732_118129"/>
<dbReference type="Pfam" id="PF25235">
    <property type="entry name" value="DUF7850"/>
    <property type="match status" value="1"/>
</dbReference>
<dbReference type="GO" id="GO:0005576">
    <property type="term" value="C:extracellular region"/>
    <property type="evidence" value="ECO:0007669"/>
    <property type="project" value="UniProtKB-SubCell"/>
</dbReference>
<dbReference type="Gene3D" id="2.60.120.260">
    <property type="entry name" value="Galactose-binding domain-like"/>
    <property type="match status" value="1"/>
</dbReference>
<organism evidence="8 9">
    <name type="scientific">Amycolatopsis saalfeldensis</name>
    <dbReference type="NCBI Taxonomy" id="394193"/>
    <lineage>
        <taxon>Bacteria</taxon>
        <taxon>Bacillati</taxon>
        <taxon>Actinomycetota</taxon>
        <taxon>Actinomycetes</taxon>
        <taxon>Pseudonocardiales</taxon>
        <taxon>Pseudonocardiaceae</taxon>
        <taxon>Amycolatopsis</taxon>
    </lineage>
</organism>
<dbReference type="Proteomes" id="UP000198582">
    <property type="component" value="Unassembled WGS sequence"/>
</dbReference>
<feature type="signal peptide" evidence="5">
    <location>
        <begin position="1"/>
        <end position="17"/>
    </location>
</feature>
<feature type="domain" description="SD-repeat containing protein B" evidence="6">
    <location>
        <begin position="310"/>
        <end position="423"/>
    </location>
</feature>
<dbReference type="SUPFAM" id="SSF117074">
    <property type="entry name" value="Hypothetical protein PA1324"/>
    <property type="match status" value="1"/>
</dbReference>
<evidence type="ECO:0000313" key="8">
    <source>
        <dbReference type="EMBL" id="SEP52034.1"/>
    </source>
</evidence>
<gene>
    <name evidence="8" type="ORF">SAMN04489732_118129</name>
</gene>
<evidence type="ECO:0000313" key="9">
    <source>
        <dbReference type="Proteomes" id="UP000198582"/>
    </source>
</evidence>
<dbReference type="InterPro" id="IPR033764">
    <property type="entry name" value="Sdr_B"/>
</dbReference>
<evidence type="ECO:0000259" key="7">
    <source>
        <dbReference type="Pfam" id="PF25235"/>
    </source>
</evidence>
<dbReference type="EMBL" id="FOEF01000018">
    <property type="protein sequence ID" value="SEP52034.1"/>
    <property type="molecule type" value="Genomic_DNA"/>
</dbReference>
<dbReference type="Pfam" id="PF17210">
    <property type="entry name" value="SdrD_B"/>
    <property type="match status" value="1"/>
</dbReference>
<evidence type="ECO:0000256" key="5">
    <source>
        <dbReference type="SAM" id="SignalP"/>
    </source>
</evidence>
<feature type="region of interest" description="Disordered" evidence="4">
    <location>
        <begin position="386"/>
        <end position="457"/>
    </location>
</feature>
<evidence type="ECO:0000259" key="6">
    <source>
        <dbReference type="Pfam" id="PF17210"/>
    </source>
</evidence>
<feature type="compositionally biased region" description="Pro residues" evidence="4">
    <location>
        <begin position="425"/>
        <end position="457"/>
    </location>
</feature>
<keyword evidence="3 5" id="KW-0732">Signal</keyword>
<dbReference type="GO" id="GO:0005975">
    <property type="term" value="P:carbohydrate metabolic process"/>
    <property type="evidence" value="ECO:0007669"/>
    <property type="project" value="UniProtKB-ARBA"/>
</dbReference>
<name>A0A1H8YIH4_9PSEU</name>
<proteinExistence type="predicted"/>
<evidence type="ECO:0000256" key="3">
    <source>
        <dbReference type="ARBA" id="ARBA00022729"/>
    </source>
</evidence>
<protein>
    <submittedName>
        <fullName evidence="8">Conserved repeat domain-containing protein</fullName>
    </submittedName>
</protein>
<feature type="chain" id="PRO_5011663320" evidence="5">
    <location>
        <begin position="18"/>
        <end position="457"/>
    </location>
</feature>
<dbReference type="Gene3D" id="2.60.40.10">
    <property type="entry name" value="Immunoglobulins"/>
    <property type="match status" value="1"/>
</dbReference>
<feature type="region of interest" description="Disordered" evidence="4">
    <location>
        <begin position="33"/>
        <end position="63"/>
    </location>
</feature>
<reference evidence="8 9" key="1">
    <citation type="submission" date="2016-10" db="EMBL/GenBank/DDBJ databases">
        <authorList>
            <person name="de Groot N.N."/>
        </authorList>
    </citation>
    <scope>NUCLEOTIDE SEQUENCE [LARGE SCALE GENOMIC DNA]</scope>
    <source>
        <strain evidence="8 9">DSM 44993</strain>
    </source>
</reference>
<dbReference type="AlphaFoldDB" id="A0A1H8YIH4"/>
<accession>A0A1H8YIH4</accession>
<evidence type="ECO:0000256" key="1">
    <source>
        <dbReference type="ARBA" id="ARBA00004613"/>
    </source>
</evidence>
<sequence>MVLAGALVVFLPGSAPAADAPACGGIAPNPSVEQVSAPGGPPQGYLFTPAAPVPRSTPPDKLPKLVTDSSLAVDGQLKAKIQTPDGRVSSASQTVPYAPGGLYSLSAWTGTVATALAERGNAQSTGLRFSDSAGRTLLEQAQDVTHDVASDSKLARQDFPATAAPDGTSSVTFFATTNRNWVMWDCVNVQLAAYSVKEEVQNPVNGEWGPSASLPAGSTAHYRVTVANSGSVPLTGLLVKDPWCTGLPAAFDLDAGASKALTCDHPNLAENDNGHVSTATVSGVTSASGKLGDQKATATITVTPLPLIDKIGDRVWRDLNRNGLQDDGEPGVGGIPVTLKDGAGGTVATAKSADDGSYLFDKLKDGTYQVCFDVSALPDGLTVTTRGAGDPAKDSDADPATGCTTAFTLGGEHRENPDVDLGLAPPEPPAPAPPSSSTAVPPPPPSPTAVPSPKPSP</sequence>
<dbReference type="InterPro" id="IPR057172">
    <property type="entry name" value="DUF7850"/>
</dbReference>
<keyword evidence="2" id="KW-0964">Secreted</keyword>
<comment type="subcellular location">
    <subcellularLocation>
        <location evidence="1">Secreted</location>
    </subcellularLocation>
</comment>
<dbReference type="InterPro" id="IPR013783">
    <property type="entry name" value="Ig-like_fold"/>
</dbReference>
<feature type="domain" description="DUF7850" evidence="7">
    <location>
        <begin position="23"/>
        <end position="189"/>
    </location>
</feature>
<evidence type="ECO:0000256" key="4">
    <source>
        <dbReference type="SAM" id="MobiDB-lite"/>
    </source>
</evidence>
<keyword evidence="9" id="KW-1185">Reference proteome</keyword>